<keyword evidence="10" id="KW-1185">Reference proteome</keyword>
<keyword evidence="8" id="KW-1133">Transmembrane helix</keyword>
<keyword evidence="5 7" id="KW-0408">Iron</keyword>
<dbReference type="PANTHER" id="PTHR24289:SF1">
    <property type="entry name" value="STEROID 17-ALPHA-HYDROXYLASE_17,20 LYASE"/>
    <property type="match status" value="1"/>
</dbReference>
<evidence type="ECO:0000313" key="10">
    <source>
        <dbReference type="Proteomes" id="UP001159427"/>
    </source>
</evidence>
<keyword evidence="8" id="KW-0472">Membrane</keyword>
<evidence type="ECO:0000256" key="2">
    <source>
        <dbReference type="ARBA" id="ARBA00022617"/>
    </source>
</evidence>
<dbReference type="PRINTS" id="PR00385">
    <property type="entry name" value="P450"/>
</dbReference>
<dbReference type="SUPFAM" id="SSF48264">
    <property type="entry name" value="Cytochrome P450"/>
    <property type="match status" value="1"/>
</dbReference>
<accession>A0ABN8Q6Z5</accession>
<dbReference type="EMBL" id="CALNXI010001162">
    <property type="protein sequence ID" value="CAH3158094.1"/>
    <property type="molecule type" value="Genomic_DNA"/>
</dbReference>
<name>A0ABN8Q6Z5_9CNID</name>
<evidence type="ECO:0000256" key="8">
    <source>
        <dbReference type="SAM" id="Phobius"/>
    </source>
</evidence>
<evidence type="ECO:0000256" key="5">
    <source>
        <dbReference type="ARBA" id="ARBA00023004"/>
    </source>
</evidence>
<dbReference type="PRINTS" id="PR00463">
    <property type="entry name" value="EP450I"/>
</dbReference>
<dbReference type="InterPro" id="IPR017972">
    <property type="entry name" value="Cyt_P450_CS"/>
</dbReference>
<dbReference type="Pfam" id="PF00067">
    <property type="entry name" value="p450"/>
    <property type="match status" value="1"/>
</dbReference>
<dbReference type="InterPro" id="IPR002401">
    <property type="entry name" value="Cyt_P450_E_grp-I"/>
</dbReference>
<evidence type="ECO:0000256" key="4">
    <source>
        <dbReference type="ARBA" id="ARBA00023002"/>
    </source>
</evidence>
<comment type="similarity">
    <text evidence="1 7">Belongs to the cytochrome P450 family.</text>
</comment>
<evidence type="ECO:0000256" key="7">
    <source>
        <dbReference type="RuleBase" id="RU000461"/>
    </source>
</evidence>
<dbReference type="CDD" id="cd11027">
    <property type="entry name" value="CYP17A1-like"/>
    <property type="match status" value="1"/>
</dbReference>
<dbReference type="InterPro" id="IPR036396">
    <property type="entry name" value="Cyt_P450_sf"/>
</dbReference>
<dbReference type="Proteomes" id="UP001159427">
    <property type="component" value="Unassembled WGS sequence"/>
</dbReference>
<dbReference type="Gene3D" id="1.10.630.10">
    <property type="entry name" value="Cytochrome P450"/>
    <property type="match status" value="1"/>
</dbReference>
<proteinExistence type="inferred from homology"/>
<feature type="transmembrane region" description="Helical" evidence="8">
    <location>
        <begin position="12"/>
        <end position="33"/>
    </location>
</feature>
<keyword evidence="2 7" id="KW-0349">Heme</keyword>
<reference evidence="9 10" key="1">
    <citation type="submission" date="2022-05" db="EMBL/GenBank/DDBJ databases">
        <authorList>
            <consortium name="Genoscope - CEA"/>
            <person name="William W."/>
        </authorList>
    </citation>
    <scope>NUCLEOTIDE SEQUENCE [LARGE SCALE GENOMIC DNA]</scope>
</reference>
<comment type="caution">
    <text evidence="9">The sequence shown here is derived from an EMBL/GenBank/DDBJ whole genome shotgun (WGS) entry which is preliminary data.</text>
</comment>
<keyword evidence="4 7" id="KW-0560">Oxidoreductase</keyword>
<keyword evidence="3 7" id="KW-0479">Metal-binding</keyword>
<evidence type="ECO:0008006" key="11">
    <source>
        <dbReference type="Google" id="ProtNLM"/>
    </source>
</evidence>
<evidence type="ECO:0000256" key="6">
    <source>
        <dbReference type="ARBA" id="ARBA00023033"/>
    </source>
</evidence>
<keyword evidence="6 7" id="KW-0503">Monooxygenase</keyword>
<evidence type="ECO:0000313" key="9">
    <source>
        <dbReference type="EMBL" id="CAH3158094.1"/>
    </source>
</evidence>
<organism evidence="9 10">
    <name type="scientific">Porites evermanni</name>
    <dbReference type="NCBI Taxonomy" id="104178"/>
    <lineage>
        <taxon>Eukaryota</taxon>
        <taxon>Metazoa</taxon>
        <taxon>Cnidaria</taxon>
        <taxon>Anthozoa</taxon>
        <taxon>Hexacorallia</taxon>
        <taxon>Scleractinia</taxon>
        <taxon>Fungiina</taxon>
        <taxon>Poritidae</taxon>
        <taxon>Porites</taxon>
    </lineage>
</organism>
<evidence type="ECO:0000256" key="3">
    <source>
        <dbReference type="ARBA" id="ARBA00022723"/>
    </source>
</evidence>
<dbReference type="PANTHER" id="PTHR24289">
    <property type="entry name" value="STEROID 17-ALPHA-HYDROXYLASE/17,20 LYASE"/>
    <property type="match status" value="1"/>
</dbReference>
<sequence>MIIFILFLTGLLRMFLEIAIVCAVVGAILLAVIPRRAKLNLPPGPRHYPLIGNLPQLAGKPGHVAMTEMAKEYGKIYTMYLPGGQRCVVVNSIDLAREALLTKKDDFSGRPASYISGYLSRGFKDIICADFTQAMIYQRKIAHSALRMYGSGMKRLEGLICSEMELLAKRISSYQGRPFNPKEDIQLAVLNVICAIVYGESYDIGDDEFLRIVKYNDDFIRLFGSYNILDLIPLLRFLPLEDVKTLRESRAIRDDILDTKYREHKMRFEEDNANNNFEVQDLTDALLKAYYEAEQEDSKVTQLLSEDHIVMTMNDVFNAGLETSSTTLRWLMAYMATYPEVQARVHAELDDVVGSGRMPCLSDRGNLPYLESTIAEVLRIRAIVPLSLPHKSTCDTTLGDYDVPKETMLITNIWAIHHDTDEWEKPDVFNPERFLDSQGKFSAAGVRSYLPFSAGRRGCLGESLAKTEVFLIAARLLHQFKVEVPIGKPLPDLSGEVGVVLMPGHHEVCITERL</sequence>
<dbReference type="InterPro" id="IPR001128">
    <property type="entry name" value="Cyt_P450"/>
</dbReference>
<evidence type="ECO:0000256" key="1">
    <source>
        <dbReference type="ARBA" id="ARBA00010617"/>
    </source>
</evidence>
<dbReference type="PROSITE" id="PS00086">
    <property type="entry name" value="CYTOCHROME_P450"/>
    <property type="match status" value="1"/>
</dbReference>
<keyword evidence="8" id="KW-0812">Transmembrane</keyword>
<gene>
    <name evidence="9" type="ORF">PEVE_00002772</name>
</gene>
<protein>
    <recommendedName>
        <fullName evidence="11">Steroid 17-alpha-hydroxylase/17,20 lyase</fullName>
    </recommendedName>
</protein>